<name>A0A3E2BM58_9BACT</name>
<dbReference type="PROSITE" id="PS00107">
    <property type="entry name" value="PROTEIN_KINASE_ATP"/>
    <property type="match status" value="1"/>
</dbReference>
<organism evidence="10 11">
    <name type="scientific">Candidatus Saccharicenans subterraneus</name>
    <dbReference type="NCBI Taxonomy" id="2508984"/>
    <lineage>
        <taxon>Bacteria</taxon>
        <taxon>Candidatus Aminicenantota</taxon>
        <taxon>Candidatus Aminicenantia</taxon>
        <taxon>Candidatus Aminicenantales</taxon>
        <taxon>Candidatus Saccharicenantaceae</taxon>
        <taxon>Candidatus Saccharicenans</taxon>
    </lineage>
</organism>
<dbReference type="InterPro" id="IPR017441">
    <property type="entry name" value="Protein_kinase_ATP_BS"/>
</dbReference>
<dbReference type="InterPro" id="IPR000719">
    <property type="entry name" value="Prot_kinase_dom"/>
</dbReference>
<dbReference type="Pfam" id="PF13432">
    <property type="entry name" value="TPR_16"/>
    <property type="match status" value="1"/>
</dbReference>
<dbReference type="PROSITE" id="PS00108">
    <property type="entry name" value="PROTEIN_KINASE_ST"/>
    <property type="match status" value="1"/>
</dbReference>
<dbReference type="GO" id="GO:0004674">
    <property type="term" value="F:protein serine/threonine kinase activity"/>
    <property type="evidence" value="ECO:0007669"/>
    <property type="project" value="UniProtKB-KW"/>
</dbReference>
<dbReference type="PROSITE" id="PS50011">
    <property type="entry name" value="PROTEIN_KINASE_DOM"/>
    <property type="match status" value="1"/>
</dbReference>
<dbReference type="Gene3D" id="3.40.50.10070">
    <property type="entry name" value="TolB, N-terminal domain"/>
    <property type="match status" value="1"/>
</dbReference>
<dbReference type="SMART" id="SM00220">
    <property type="entry name" value="S_TKc"/>
    <property type="match status" value="1"/>
</dbReference>
<dbReference type="NCBIfam" id="NF047558">
    <property type="entry name" value="TPR_END_plus"/>
    <property type="match status" value="1"/>
</dbReference>
<dbReference type="FunFam" id="1.10.510.10:FF:000021">
    <property type="entry name" value="Serine/threonine protein kinase"/>
    <property type="match status" value="1"/>
</dbReference>
<gene>
    <name evidence="10" type="ORF">OP8BY_2233</name>
</gene>
<dbReference type="SMART" id="SM00028">
    <property type="entry name" value="TPR"/>
    <property type="match status" value="5"/>
</dbReference>
<keyword evidence="7" id="KW-0802">TPR repeat</keyword>
<dbReference type="Gene3D" id="1.25.40.10">
    <property type="entry name" value="Tetratricopeptide repeat domain"/>
    <property type="match status" value="2"/>
</dbReference>
<feature type="binding site" evidence="8">
    <location>
        <position position="57"/>
    </location>
    <ligand>
        <name>ATP</name>
        <dbReference type="ChEBI" id="CHEBI:30616"/>
    </ligand>
</feature>
<dbReference type="EMBL" id="QUAH01000006">
    <property type="protein sequence ID" value="RFT15835.1"/>
    <property type="molecule type" value="Genomic_DNA"/>
</dbReference>
<dbReference type="PANTHER" id="PTHR43289">
    <property type="entry name" value="MITOGEN-ACTIVATED PROTEIN KINASE KINASE KINASE 20-RELATED"/>
    <property type="match status" value="1"/>
</dbReference>
<keyword evidence="2" id="KW-0723">Serine/threonine-protein kinase</keyword>
<dbReference type="InterPro" id="IPR019734">
    <property type="entry name" value="TPR_rpt"/>
</dbReference>
<evidence type="ECO:0000256" key="4">
    <source>
        <dbReference type="ARBA" id="ARBA00022741"/>
    </source>
</evidence>
<dbReference type="InterPro" id="IPR011009">
    <property type="entry name" value="Kinase-like_dom_sf"/>
</dbReference>
<keyword evidence="6 8" id="KW-0067">ATP-binding</keyword>
<dbReference type="Gene3D" id="1.10.510.10">
    <property type="entry name" value="Transferase(Phosphotransferase) domain 1"/>
    <property type="match status" value="1"/>
</dbReference>
<evidence type="ECO:0000256" key="3">
    <source>
        <dbReference type="ARBA" id="ARBA00022679"/>
    </source>
</evidence>
<evidence type="ECO:0000256" key="7">
    <source>
        <dbReference type="PROSITE-ProRule" id="PRU00339"/>
    </source>
</evidence>
<dbReference type="Pfam" id="PF13181">
    <property type="entry name" value="TPR_8"/>
    <property type="match status" value="1"/>
</dbReference>
<protein>
    <recommendedName>
        <fullName evidence="1">non-specific serine/threonine protein kinase</fullName>
        <ecNumber evidence="1">2.7.11.1</ecNumber>
    </recommendedName>
</protein>
<keyword evidence="4 8" id="KW-0547">Nucleotide-binding</keyword>
<dbReference type="EC" id="2.7.11.1" evidence="1"/>
<dbReference type="SUPFAM" id="SSF56112">
    <property type="entry name" value="Protein kinase-like (PK-like)"/>
    <property type="match status" value="1"/>
</dbReference>
<sequence length="731" mass="83204">MKQSKSGDDIEKTLTAELWPAGTEIKRYLIQEVLGLGAFSTVYLAYDRDLDRKVALKFLAGDLCQNPDWRKRFREEAQTVAQLNHPHIVTIYGVDEFQDQPYIIMEFVEGGTLEAYLKNRRLPVEEALELAIQISDGLAEAHGRGIIHRDLKPSNIMVTSRGRAKIVDFGLAAILTRESLAQEGLIVGTAPYMSPEQVQGLPIDNRSDLFSLGIVLYRMFTGKAPFSGEGIREIFKAILDKEPLPMSEYSANIPVELERIVARLLNKNKALRYQRAEDLRIDLRFTLEAVMSGRVQYRGRKKDYQWSIAVLPLANLSGEREQEYFCDGMSEEIINALAKVRGLRVAARTSTLVFKTSSEDAREIGRKLHVDTLLEGSVKRAGDRLRIFVQLIDVASGYHLWSERYDRDLQDIFAIQDEISQNVVRSLQLILSDNELQALSRTSTTDTDAYDFYLRGRQFYHQGRRQSYQFARQMFSRATEIDPNYALAYAGIAQCSAMLFHFYGESGDIHLEEADRTSRRSLELDPELPQAHAARGLTLWLMDRFEEARNEFETAMRLDPQQDETPYLYGRACFQRGELKLAAELFERACRSRENHEACYFAAQTQTALGNNEAALAAYQLALRAVEKRVQLHPDDARAYTMGAVSFCRLGDRRSGLEWAERAIAIDPNDAGIQYNVACLFALEGEKTRAIQSLEAAVQAGFAHRDWVEKDPDLDSLRDDPRFKALKWRDQ</sequence>
<evidence type="ECO:0000256" key="2">
    <source>
        <dbReference type="ARBA" id="ARBA00022527"/>
    </source>
</evidence>
<dbReference type="Pfam" id="PF00069">
    <property type="entry name" value="Pkinase"/>
    <property type="match status" value="1"/>
</dbReference>
<evidence type="ECO:0000259" key="9">
    <source>
        <dbReference type="PROSITE" id="PS50011"/>
    </source>
</evidence>
<dbReference type="AlphaFoldDB" id="A0A3E2BM58"/>
<accession>A0A3E2BM58</accession>
<dbReference type="SUPFAM" id="SSF48452">
    <property type="entry name" value="TPR-like"/>
    <property type="match status" value="2"/>
</dbReference>
<evidence type="ECO:0000256" key="8">
    <source>
        <dbReference type="PROSITE-ProRule" id="PRU10141"/>
    </source>
</evidence>
<dbReference type="PANTHER" id="PTHR43289:SF6">
    <property type="entry name" value="SERINE_THREONINE-PROTEIN KINASE NEKL-3"/>
    <property type="match status" value="1"/>
</dbReference>
<feature type="domain" description="Protein kinase" evidence="9">
    <location>
        <begin position="28"/>
        <end position="285"/>
    </location>
</feature>
<keyword evidence="3" id="KW-0808">Transferase</keyword>
<evidence type="ECO:0000256" key="5">
    <source>
        <dbReference type="ARBA" id="ARBA00022777"/>
    </source>
</evidence>
<dbReference type="PROSITE" id="PS50005">
    <property type="entry name" value="TPR"/>
    <property type="match status" value="1"/>
</dbReference>
<evidence type="ECO:0000313" key="10">
    <source>
        <dbReference type="EMBL" id="RFT15835.1"/>
    </source>
</evidence>
<dbReference type="InterPro" id="IPR011990">
    <property type="entry name" value="TPR-like_helical_dom_sf"/>
</dbReference>
<evidence type="ECO:0000313" key="11">
    <source>
        <dbReference type="Proteomes" id="UP000257323"/>
    </source>
</evidence>
<feature type="repeat" description="TPR" evidence="7">
    <location>
        <begin position="529"/>
        <end position="562"/>
    </location>
</feature>
<reference evidence="10 11" key="1">
    <citation type="submission" date="2018-08" db="EMBL/GenBank/DDBJ databases">
        <title>Genome analysis of the thermophilic bacterium of the candidate phylum Aminicenantes from deep subsurface aquifer revealed its physiology and ecological role.</title>
        <authorList>
            <person name="Kadnikov V.V."/>
            <person name="Mardanov A.V."/>
            <person name="Beletsky A.V."/>
            <person name="Karnachuk O.V."/>
            <person name="Ravin N.V."/>
        </authorList>
    </citation>
    <scope>NUCLEOTIDE SEQUENCE [LARGE SCALE GENOMIC DNA]</scope>
    <source>
        <strain evidence="10">BY38</strain>
    </source>
</reference>
<dbReference type="GO" id="GO:0005524">
    <property type="term" value="F:ATP binding"/>
    <property type="evidence" value="ECO:0007669"/>
    <property type="project" value="UniProtKB-UniRule"/>
</dbReference>
<dbReference type="Proteomes" id="UP000257323">
    <property type="component" value="Unassembled WGS sequence"/>
</dbReference>
<evidence type="ECO:0000256" key="6">
    <source>
        <dbReference type="ARBA" id="ARBA00022840"/>
    </source>
</evidence>
<dbReference type="CDD" id="cd14014">
    <property type="entry name" value="STKc_PknB_like"/>
    <property type="match status" value="1"/>
</dbReference>
<dbReference type="Gene3D" id="3.30.200.20">
    <property type="entry name" value="Phosphorylase Kinase, domain 1"/>
    <property type="match status" value="1"/>
</dbReference>
<dbReference type="InterPro" id="IPR008271">
    <property type="entry name" value="Ser/Thr_kinase_AS"/>
</dbReference>
<evidence type="ECO:0000256" key="1">
    <source>
        <dbReference type="ARBA" id="ARBA00012513"/>
    </source>
</evidence>
<proteinExistence type="predicted"/>
<keyword evidence="5" id="KW-0418">Kinase</keyword>
<comment type="caution">
    <text evidence="10">The sequence shown here is derived from an EMBL/GenBank/DDBJ whole genome shotgun (WGS) entry which is preliminary data.</text>
</comment>